<dbReference type="Proteomes" id="UP000218231">
    <property type="component" value="Unassembled WGS sequence"/>
</dbReference>
<accession>A0A2A2KN31</accession>
<comment type="similarity">
    <text evidence="3">Belongs to the exportin family.</text>
</comment>
<dbReference type="InterPro" id="IPR011989">
    <property type="entry name" value="ARM-like"/>
</dbReference>
<dbReference type="GO" id="GO:0005049">
    <property type="term" value="F:nuclear export signal receptor activity"/>
    <property type="evidence" value="ECO:0007669"/>
    <property type="project" value="InterPro"/>
</dbReference>
<gene>
    <name evidence="10" type="ORF">WR25_17809</name>
</gene>
<evidence type="ECO:0000313" key="10">
    <source>
        <dbReference type="EMBL" id="PAV75416.1"/>
    </source>
</evidence>
<sequence length="1020" mass="116186">MSELEVLTNLCRQLYAPTDGTVRRQAEENLAQLVESPECLRSCMLLLEQGEVPYGPLVASMTLMKYINQKVTIRPEQKLELGRYILSQLGQRASSLPAYVVTSLCQLFEYPFHEQVKSIMEAAKSNNFSESVLAMQILALLVQDMNSGVGLDSVSAHRTTLASFRDTMLYDIYKLGVKYLETVVNGTKVSEEAVQVALDLALNSLSFDFICANPDETTEDNYNVQVPALWRLSFVDGKVICMCFALYGELPTSCTQKLFQIMVQLASMRRTLFNATERQAYLECFVNGIKSVLSNPSKLSDQATFHEFCRLVGRLKTNFQLAELMKTNEYASVLAMIADFTVQSLGMIEFAGNSSYFLMTFWQRMVSSVPYVTGSDRHMLETACPNIYFAFVKSRLEYCENVVKEGAEDPLDDHGNLMQMMEQLSVICRCDYAHSMKVLSSAFDENARIFQQGGESMDMRIAELRLAWLVTLIGTAIFGKTAEGSNEEYESYDGQLFARVIKLMRLNDERIALGTNNNGLPLKGNKKLEVAFIHALEHFRRAYIMDQVSETRSKYQSGCKVYERLQQEIGVIDENGILGIIVRKILTNLKYWSYEEAILELSLALLKDLSLGYAAVRRLFRIDEVEHFPFLGHEIDIRSMKHRTIFYESMMRLLSTELNDNEDMFIKFVQPLTDTIEGVIQVASGASGNINGVSEEQLKRIIVGLMRDIRGISNACATKQHFLLLFEWCYPNVFNIMYYVVEKWPNDPNVVTPVCRLLAEMSQNKQQRLKFEMNSCSAVLLFKEISKIVTKLGESILRMRDVPKDRTYKDVYKNIGIIFFAIKSALDNMVFVSNLDEKIFVTLLRAIHNGIASLDSMIITSACATLDTILTYIFRRLTRTTPIQNNLTKEVEGDNILIAVKNNSNIMAELLRSFFHIIIFSEVKCQWSMSRPMLGLILMQPEQYEALKQDILNTPTLDQAQREKLNIGFDQLMQRVETNLTVRNKDNFTQNLSKFRKDANEICKGNDVLLTVPSRENEMS</sequence>
<evidence type="ECO:0000259" key="8">
    <source>
        <dbReference type="Pfam" id="PF03810"/>
    </source>
</evidence>
<evidence type="ECO:0008006" key="12">
    <source>
        <dbReference type="Google" id="ProtNLM"/>
    </source>
</evidence>
<dbReference type="Gene3D" id="1.25.10.10">
    <property type="entry name" value="Leucine-rich Repeat Variant"/>
    <property type="match status" value="1"/>
</dbReference>
<keyword evidence="6" id="KW-0653">Protein transport</keyword>
<dbReference type="GO" id="GO:0005643">
    <property type="term" value="C:nuclear pore"/>
    <property type="evidence" value="ECO:0007669"/>
    <property type="project" value="TreeGrafter"/>
</dbReference>
<evidence type="ECO:0000256" key="5">
    <source>
        <dbReference type="ARBA" id="ARBA00022490"/>
    </source>
</evidence>
<keyword evidence="4" id="KW-0813">Transport</keyword>
<comment type="subcellular location">
    <subcellularLocation>
        <location evidence="2">Cytoplasm</location>
    </subcellularLocation>
    <subcellularLocation>
        <location evidence="1">Nucleus</location>
    </subcellularLocation>
</comment>
<comment type="caution">
    <text evidence="10">The sequence shown here is derived from an EMBL/GenBank/DDBJ whole genome shotgun (WGS) entry which is preliminary data.</text>
</comment>
<evidence type="ECO:0000256" key="3">
    <source>
        <dbReference type="ARBA" id="ARBA00009466"/>
    </source>
</evidence>
<keyword evidence="7" id="KW-0539">Nucleus</keyword>
<dbReference type="InterPro" id="IPR001494">
    <property type="entry name" value="Importin-beta_N"/>
</dbReference>
<feature type="domain" description="Importin N-terminal" evidence="8">
    <location>
        <begin position="26"/>
        <end position="90"/>
    </location>
</feature>
<evidence type="ECO:0000256" key="7">
    <source>
        <dbReference type="ARBA" id="ARBA00023242"/>
    </source>
</evidence>
<dbReference type="AlphaFoldDB" id="A0A2A2KN31"/>
<keyword evidence="5" id="KW-0963">Cytoplasm</keyword>
<protein>
    <recommendedName>
        <fullName evidence="12">Importin N-terminal domain-containing protein</fullName>
    </recommendedName>
</protein>
<dbReference type="Pfam" id="PF25795">
    <property type="entry name" value="TPR_XPO7"/>
    <property type="match status" value="1"/>
</dbReference>
<feature type="domain" description="Exportin-7/Ran-binding protein 17 TPR repeats" evidence="9">
    <location>
        <begin position="399"/>
        <end position="636"/>
    </location>
</feature>
<dbReference type="GO" id="GO:0005737">
    <property type="term" value="C:cytoplasm"/>
    <property type="evidence" value="ECO:0007669"/>
    <property type="project" value="UniProtKB-SubCell"/>
</dbReference>
<reference evidence="10 11" key="1">
    <citation type="journal article" date="2017" name="Curr. Biol.">
        <title>Genome architecture and evolution of a unichromosomal asexual nematode.</title>
        <authorList>
            <person name="Fradin H."/>
            <person name="Zegar C."/>
            <person name="Gutwein M."/>
            <person name="Lucas J."/>
            <person name="Kovtun M."/>
            <person name="Corcoran D."/>
            <person name="Baugh L.R."/>
            <person name="Kiontke K."/>
            <person name="Gunsalus K."/>
            <person name="Fitch D.H."/>
            <person name="Piano F."/>
        </authorList>
    </citation>
    <scope>NUCLEOTIDE SEQUENCE [LARGE SCALE GENOMIC DNA]</scope>
    <source>
        <strain evidence="10">PF1309</strain>
    </source>
</reference>
<dbReference type="PANTHER" id="PTHR12596:SF2">
    <property type="entry name" value="EXPORTIN-7 ISOFORM X1"/>
    <property type="match status" value="1"/>
</dbReference>
<dbReference type="PANTHER" id="PTHR12596">
    <property type="entry name" value="EXPORTIN 4,7-RELATED"/>
    <property type="match status" value="1"/>
</dbReference>
<evidence type="ECO:0000256" key="4">
    <source>
        <dbReference type="ARBA" id="ARBA00022448"/>
    </source>
</evidence>
<dbReference type="GO" id="GO:0006611">
    <property type="term" value="P:protein export from nucleus"/>
    <property type="evidence" value="ECO:0007669"/>
    <property type="project" value="TreeGrafter"/>
</dbReference>
<dbReference type="InterPro" id="IPR016024">
    <property type="entry name" value="ARM-type_fold"/>
</dbReference>
<dbReference type="InterPro" id="IPR044189">
    <property type="entry name" value="XPO4/7-like"/>
</dbReference>
<dbReference type="SUPFAM" id="SSF48371">
    <property type="entry name" value="ARM repeat"/>
    <property type="match status" value="1"/>
</dbReference>
<evidence type="ECO:0000313" key="11">
    <source>
        <dbReference type="Proteomes" id="UP000218231"/>
    </source>
</evidence>
<dbReference type="EMBL" id="LIAE01008114">
    <property type="protein sequence ID" value="PAV75416.1"/>
    <property type="molecule type" value="Genomic_DNA"/>
</dbReference>
<dbReference type="GO" id="GO:0031267">
    <property type="term" value="F:small GTPase binding"/>
    <property type="evidence" value="ECO:0007669"/>
    <property type="project" value="InterPro"/>
</dbReference>
<name>A0A2A2KN31_9BILA</name>
<dbReference type="Pfam" id="PF03810">
    <property type="entry name" value="IBN_N"/>
    <property type="match status" value="1"/>
</dbReference>
<dbReference type="InterPro" id="IPR057947">
    <property type="entry name" value="TPR_XPO7/RBP17"/>
</dbReference>
<evidence type="ECO:0000256" key="1">
    <source>
        <dbReference type="ARBA" id="ARBA00004123"/>
    </source>
</evidence>
<dbReference type="STRING" id="2018661.A0A2A2KN31"/>
<evidence type="ECO:0000259" key="9">
    <source>
        <dbReference type="Pfam" id="PF25795"/>
    </source>
</evidence>
<evidence type="ECO:0000256" key="2">
    <source>
        <dbReference type="ARBA" id="ARBA00004496"/>
    </source>
</evidence>
<organism evidence="10 11">
    <name type="scientific">Diploscapter pachys</name>
    <dbReference type="NCBI Taxonomy" id="2018661"/>
    <lineage>
        <taxon>Eukaryota</taxon>
        <taxon>Metazoa</taxon>
        <taxon>Ecdysozoa</taxon>
        <taxon>Nematoda</taxon>
        <taxon>Chromadorea</taxon>
        <taxon>Rhabditida</taxon>
        <taxon>Rhabditina</taxon>
        <taxon>Rhabditomorpha</taxon>
        <taxon>Rhabditoidea</taxon>
        <taxon>Rhabditidae</taxon>
        <taxon>Diploscapter</taxon>
    </lineage>
</organism>
<dbReference type="OrthoDB" id="244158at2759"/>
<keyword evidence="11" id="KW-1185">Reference proteome</keyword>
<proteinExistence type="inferred from homology"/>
<evidence type="ECO:0000256" key="6">
    <source>
        <dbReference type="ARBA" id="ARBA00022927"/>
    </source>
</evidence>